<keyword evidence="2" id="KW-1185">Reference proteome</keyword>
<sequence length="507" mass="55469">MAELTLTLSQHTKDINCCAFAPNSRILASGSSDKTVRLWDISEGKELDDSPLQGHSYHVCACAFSPFGTLLATASTDCTVWLWDAKTNQKITTFEGHRGAVRACVFSPDSLLLASGSADETVCLWSTKTKKLVRRIEGFESSVMTCSFTPDNLYILAGGSNGEINLWEIQSGVCKAFDREANDMGVNTCCFSPTFGSAVPCNTDTSGSSPHFLLATGGGDNLVKLWNIFTGSAYSDKCHIGYRSTLAAHEALVWQCNFSSNGKLLASCSGDKTVIIWDPIKATALHRVFAHSRYVTCCAFSPDGKYLASGSNDRTVKVWTLKLSDTSSGLIDGGNMVQSLTKNESFLPQATEQKAPVKKMTSWTVDEVCNWLSNLNLEQYCACFRENEIDGTELFNITAEILANDLCIGPVGHRNKILRNVKDVKRKEIEDSIPDEFLCPITRELMTDPVIAADGHSYERDAIQSWILSGKLTSPMANTPMKHSNLIPNNTLKSVISRYFSTENVSA</sequence>
<dbReference type="SMART" id="SM00454">
    <property type="entry name" value="SAM"/>
    <property type="match status" value="1"/>
</dbReference>
<accession>A0A7D9D7M2</accession>
<proteinExistence type="predicted"/>
<dbReference type="Gene3D" id="2.130.10.10">
    <property type="entry name" value="YVTN repeat-like/Quinoprotein amine dehydrogenase"/>
    <property type="match status" value="2"/>
</dbReference>
<name>A0A7D9D7M2_PARCT</name>
<comment type="caution">
    <text evidence="1">The sequence shown here is derived from an EMBL/GenBank/DDBJ whole genome shotgun (WGS) entry which is preliminary data.</text>
</comment>
<dbReference type="PROSITE" id="PS50082">
    <property type="entry name" value="WD_REPEATS_2"/>
    <property type="match status" value="7"/>
</dbReference>
<dbReference type="InterPro" id="IPR013083">
    <property type="entry name" value="Znf_RING/FYVE/PHD"/>
</dbReference>
<gene>
    <name evidence="1" type="ORF">PACLA_8A077780</name>
</gene>
<dbReference type="Gene3D" id="3.30.40.10">
    <property type="entry name" value="Zinc/RING finger domain, C3HC4 (zinc finger)"/>
    <property type="match status" value="1"/>
</dbReference>
<dbReference type="PROSITE" id="PS50294">
    <property type="entry name" value="WD_REPEATS_REGION"/>
    <property type="match status" value="6"/>
</dbReference>
<dbReference type="PANTHER" id="PTHR46573">
    <property type="entry name" value="WD REPEAT, SAM AND U-BOX DOMAIN-CONTAINING PROTEIN 1"/>
    <property type="match status" value="1"/>
</dbReference>
<dbReference type="Pfam" id="PF00400">
    <property type="entry name" value="WD40"/>
    <property type="match status" value="6"/>
</dbReference>
<dbReference type="InterPro" id="IPR003613">
    <property type="entry name" value="Ubox_domain"/>
</dbReference>
<dbReference type="AlphaFoldDB" id="A0A7D9D7M2"/>
<dbReference type="InterPro" id="IPR015943">
    <property type="entry name" value="WD40/YVTN_repeat-like_dom_sf"/>
</dbReference>
<dbReference type="CDD" id="cd16655">
    <property type="entry name" value="RING-Ubox_WDSUB1-like"/>
    <property type="match status" value="1"/>
</dbReference>
<dbReference type="InterPro" id="IPR013761">
    <property type="entry name" value="SAM/pointed_sf"/>
</dbReference>
<dbReference type="Pfam" id="PF00536">
    <property type="entry name" value="SAM_1"/>
    <property type="match status" value="1"/>
</dbReference>
<dbReference type="InterPro" id="IPR019775">
    <property type="entry name" value="WD40_repeat_CS"/>
</dbReference>
<evidence type="ECO:0000313" key="1">
    <source>
        <dbReference type="EMBL" id="CAB3978294.1"/>
    </source>
</evidence>
<dbReference type="Pfam" id="PF04564">
    <property type="entry name" value="U-box"/>
    <property type="match status" value="1"/>
</dbReference>
<dbReference type="PROSITE" id="PS00678">
    <property type="entry name" value="WD_REPEATS_1"/>
    <property type="match status" value="3"/>
</dbReference>
<reference evidence="1" key="1">
    <citation type="submission" date="2020-04" db="EMBL/GenBank/DDBJ databases">
        <authorList>
            <person name="Alioto T."/>
            <person name="Alioto T."/>
            <person name="Gomez Garrido J."/>
        </authorList>
    </citation>
    <scope>NUCLEOTIDE SEQUENCE</scope>
    <source>
        <strain evidence="1">A484AB</strain>
    </source>
</reference>
<dbReference type="SUPFAM" id="SSF50978">
    <property type="entry name" value="WD40 repeat-like"/>
    <property type="match status" value="1"/>
</dbReference>
<dbReference type="SUPFAM" id="SSF57850">
    <property type="entry name" value="RING/U-box"/>
    <property type="match status" value="1"/>
</dbReference>
<organism evidence="1 2">
    <name type="scientific">Paramuricea clavata</name>
    <name type="common">Red gorgonian</name>
    <name type="synonym">Violescent sea-whip</name>
    <dbReference type="NCBI Taxonomy" id="317549"/>
    <lineage>
        <taxon>Eukaryota</taxon>
        <taxon>Metazoa</taxon>
        <taxon>Cnidaria</taxon>
        <taxon>Anthozoa</taxon>
        <taxon>Octocorallia</taxon>
        <taxon>Malacalcyonacea</taxon>
        <taxon>Plexauridae</taxon>
        <taxon>Paramuricea</taxon>
    </lineage>
</organism>
<dbReference type="InterPro" id="IPR001680">
    <property type="entry name" value="WD40_rpt"/>
</dbReference>
<evidence type="ECO:0000313" key="2">
    <source>
        <dbReference type="Proteomes" id="UP001152795"/>
    </source>
</evidence>
<dbReference type="Gene3D" id="1.10.150.50">
    <property type="entry name" value="Transcription Factor, Ets-1"/>
    <property type="match status" value="1"/>
</dbReference>
<dbReference type="OrthoDB" id="10064100at2759"/>
<dbReference type="PROSITE" id="PS51698">
    <property type="entry name" value="U_BOX"/>
    <property type="match status" value="1"/>
</dbReference>
<dbReference type="Proteomes" id="UP001152795">
    <property type="component" value="Unassembled WGS sequence"/>
</dbReference>
<dbReference type="CDD" id="cd00200">
    <property type="entry name" value="WD40"/>
    <property type="match status" value="1"/>
</dbReference>
<dbReference type="PROSITE" id="PS50105">
    <property type="entry name" value="SAM_DOMAIN"/>
    <property type="match status" value="1"/>
</dbReference>
<dbReference type="SMART" id="SM00320">
    <property type="entry name" value="WD40"/>
    <property type="match status" value="7"/>
</dbReference>
<dbReference type="PANTHER" id="PTHR46573:SF1">
    <property type="entry name" value="WD REPEAT, SAM AND U-BOX DOMAIN-CONTAINING PROTEIN 1"/>
    <property type="match status" value="1"/>
</dbReference>
<dbReference type="InterPro" id="IPR001660">
    <property type="entry name" value="SAM"/>
</dbReference>
<dbReference type="InterPro" id="IPR020472">
    <property type="entry name" value="WD40_PAC1"/>
</dbReference>
<dbReference type="PRINTS" id="PR00320">
    <property type="entry name" value="GPROTEINBRPT"/>
</dbReference>
<dbReference type="InterPro" id="IPR052085">
    <property type="entry name" value="WD-SAM-U-box"/>
</dbReference>
<dbReference type="SMART" id="SM00504">
    <property type="entry name" value="Ubox"/>
    <property type="match status" value="1"/>
</dbReference>
<dbReference type="GO" id="GO:0004842">
    <property type="term" value="F:ubiquitin-protein transferase activity"/>
    <property type="evidence" value="ECO:0007669"/>
    <property type="project" value="InterPro"/>
</dbReference>
<dbReference type="SUPFAM" id="SSF47769">
    <property type="entry name" value="SAM/Pointed domain"/>
    <property type="match status" value="1"/>
</dbReference>
<dbReference type="GO" id="GO:0016567">
    <property type="term" value="P:protein ubiquitination"/>
    <property type="evidence" value="ECO:0007669"/>
    <property type="project" value="InterPro"/>
</dbReference>
<protein>
    <submittedName>
        <fullName evidence="1">WD repeat, SAM and U-box domain-containing 1-like</fullName>
    </submittedName>
</protein>
<dbReference type="InterPro" id="IPR036322">
    <property type="entry name" value="WD40_repeat_dom_sf"/>
</dbReference>
<dbReference type="EMBL" id="CACRXK020000102">
    <property type="protein sequence ID" value="CAB3978294.1"/>
    <property type="molecule type" value="Genomic_DNA"/>
</dbReference>